<keyword evidence="1" id="KW-0812">Transmembrane</keyword>
<organism evidence="3">
    <name type="scientific">Caenorhabditis brenneri</name>
    <name type="common">Nematode worm</name>
    <dbReference type="NCBI Taxonomy" id="135651"/>
    <lineage>
        <taxon>Eukaryota</taxon>
        <taxon>Metazoa</taxon>
        <taxon>Ecdysozoa</taxon>
        <taxon>Nematoda</taxon>
        <taxon>Chromadorea</taxon>
        <taxon>Rhabditida</taxon>
        <taxon>Rhabditina</taxon>
        <taxon>Rhabditomorpha</taxon>
        <taxon>Rhabditoidea</taxon>
        <taxon>Rhabditidae</taxon>
        <taxon>Peloderinae</taxon>
        <taxon>Caenorhabditis</taxon>
    </lineage>
</organism>
<dbReference type="InterPro" id="IPR018817">
    <property type="entry name" value="7TM_GPCR_serpentine_rcpt_Srz"/>
</dbReference>
<keyword evidence="3" id="KW-1185">Reference proteome</keyword>
<sequence>MFYLGLLVCILVSGVVWFHNRNSKKEFTDYFTQAIPVLLTFGILMIFVQAHNFIIALLSIQRFLLFFFRDIEDYLKYSEEKSNKVFYGIYIFFYLVHILILGFYSYQIEVGKLDDWPVRVYLCFYVFVNLVLFASAILYIPIMMRIRKLARLSITNQNRQQRYILYQTISIVIFKMSHAWIVFLVELGSFPLYMYITVFLVFDLFSTPVLIQVSYLLCNRQNVEILRKKLYFDKFRSNRSRSSQVEPMPQRNDLVATSVV</sequence>
<accession>G0NMU0</accession>
<dbReference type="eggNOG" id="ENOG502TJKZ">
    <property type="taxonomic scope" value="Eukaryota"/>
</dbReference>
<keyword evidence="1" id="KW-0472">Membrane</keyword>
<keyword evidence="1" id="KW-1133">Transmembrane helix</keyword>
<feature type="transmembrane region" description="Helical" evidence="1">
    <location>
        <begin position="193"/>
        <end position="218"/>
    </location>
</feature>
<reference evidence="3" key="1">
    <citation type="submission" date="2011-07" db="EMBL/GenBank/DDBJ databases">
        <authorList>
            <consortium name="Caenorhabditis brenneri Sequencing and Analysis Consortium"/>
            <person name="Wilson R.K."/>
        </authorList>
    </citation>
    <scope>NUCLEOTIDE SEQUENCE [LARGE SCALE GENOMIC DNA]</scope>
    <source>
        <strain evidence="3">PB2801</strain>
    </source>
</reference>
<dbReference type="OrthoDB" id="5876498at2759"/>
<protein>
    <submittedName>
        <fullName evidence="2">Uncharacterized protein</fullName>
    </submittedName>
</protein>
<name>G0NMU0_CAEBE</name>
<dbReference type="PANTHER" id="PTHR31720">
    <property type="entry name" value="SERPENTINE RECEPTOR, CLASS Z-RELATED"/>
    <property type="match status" value="1"/>
</dbReference>
<evidence type="ECO:0000313" key="2">
    <source>
        <dbReference type="EMBL" id="EGT34286.1"/>
    </source>
</evidence>
<feature type="transmembrane region" description="Helical" evidence="1">
    <location>
        <begin position="118"/>
        <end position="142"/>
    </location>
</feature>
<dbReference type="AlphaFoldDB" id="G0NMU0"/>
<evidence type="ECO:0000313" key="3">
    <source>
        <dbReference type="Proteomes" id="UP000008068"/>
    </source>
</evidence>
<evidence type="ECO:0000256" key="1">
    <source>
        <dbReference type="SAM" id="Phobius"/>
    </source>
</evidence>
<dbReference type="Proteomes" id="UP000008068">
    <property type="component" value="Unassembled WGS sequence"/>
</dbReference>
<dbReference type="PANTHER" id="PTHR31720:SF12">
    <property type="entry name" value="SERPENTINE RECEPTOR, CLASS T-RELATED"/>
    <property type="match status" value="1"/>
</dbReference>
<dbReference type="SUPFAM" id="SSF81321">
    <property type="entry name" value="Family A G protein-coupled receptor-like"/>
    <property type="match status" value="1"/>
</dbReference>
<dbReference type="InParanoid" id="G0NMU0"/>
<dbReference type="Pfam" id="PF10325">
    <property type="entry name" value="7TM_GPCR_Srz"/>
    <property type="match status" value="1"/>
</dbReference>
<proteinExistence type="predicted"/>
<feature type="transmembrane region" description="Helical" evidence="1">
    <location>
        <begin position="163"/>
        <end position="181"/>
    </location>
</feature>
<dbReference type="EMBL" id="GL379912">
    <property type="protein sequence ID" value="EGT34286.1"/>
    <property type="molecule type" value="Genomic_DNA"/>
</dbReference>
<feature type="transmembrane region" description="Helical" evidence="1">
    <location>
        <begin position="85"/>
        <end position="106"/>
    </location>
</feature>
<gene>
    <name evidence="2" type="ORF">CAEBREN_28275</name>
</gene>
<dbReference type="HOGENOM" id="CLU_056063_1_0_1"/>
<feature type="transmembrane region" description="Helical" evidence="1">
    <location>
        <begin position="34"/>
        <end position="64"/>
    </location>
</feature>